<evidence type="ECO:0000256" key="1">
    <source>
        <dbReference type="SAM" id="MobiDB-lite"/>
    </source>
</evidence>
<feature type="region of interest" description="Disordered" evidence="1">
    <location>
        <begin position="320"/>
        <end position="354"/>
    </location>
</feature>
<evidence type="ECO:0008006" key="4">
    <source>
        <dbReference type="Google" id="ProtNLM"/>
    </source>
</evidence>
<dbReference type="EMBL" id="CAMGYJ010000010">
    <property type="protein sequence ID" value="CAI0553670.1"/>
    <property type="molecule type" value="Genomic_DNA"/>
</dbReference>
<organism evidence="2 3">
    <name type="scientific">Linum tenue</name>
    <dbReference type="NCBI Taxonomy" id="586396"/>
    <lineage>
        <taxon>Eukaryota</taxon>
        <taxon>Viridiplantae</taxon>
        <taxon>Streptophyta</taxon>
        <taxon>Embryophyta</taxon>
        <taxon>Tracheophyta</taxon>
        <taxon>Spermatophyta</taxon>
        <taxon>Magnoliopsida</taxon>
        <taxon>eudicotyledons</taxon>
        <taxon>Gunneridae</taxon>
        <taxon>Pentapetalae</taxon>
        <taxon>rosids</taxon>
        <taxon>fabids</taxon>
        <taxon>Malpighiales</taxon>
        <taxon>Linaceae</taxon>
        <taxon>Linum</taxon>
    </lineage>
</organism>
<dbReference type="Proteomes" id="UP001154282">
    <property type="component" value="Unassembled WGS sequence"/>
</dbReference>
<gene>
    <name evidence="2" type="ORF">LITE_LOCUS46930</name>
</gene>
<reference evidence="2" key="1">
    <citation type="submission" date="2022-08" db="EMBL/GenBank/DDBJ databases">
        <authorList>
            <person name="Gutierrez-Valencia J."/>
        </authorList>
    </citation>
    <scope>NUCLEOTIDE SEQUENCE</scope>
</reference>
<dbReference type="AlphaFoldDB" id="A0AAV0R8I0"/>
<dbReference type="InterPro" id="IPR036047">
    <property type="entry name" value="F-box-like_dom_sf"/>
</dbReference>
<dbReference type="SUPFAM" id="SSF81383">
    <property type="entry name" value="F-box domain"/>
    <property type="match status" value="1"/>
</dbReference>
<name>A0AAV0R8I0_9ROSI</name>
<accession>A0AAV0R8I0</accession>
<proteinExistence type="predicted"/>
<dbReference type="PANTHER" id="PTHR33207">
    <property type="entry name" value="F-BOX DOMAIN CONTAINING PROTEIN-RELATED"/>
    <property type="match status" value="1"/>
</dbReference>
<evidence type="ECO:0000313" key="3">
    <source>
        <dbReference type="Proteomes" id="UP001154282"/>
    </source>
</evidence>
<protein>
    <recommendedName>
        <fullName evidence="4">F-box domain-containing protein</fullName>
    </recommendedName>
</protein>
<evidence type="ECO:0000313" key="2">
    <source>
        <dbReference type="EMBL" id="CAI0553670.1"/>
    </source>
</evidence>
<dbReference type="Gene3D" id="1.20.1280.50">
    <property type="match status" value="1"/>
</dbReference>
<keyword evidence="3" id="KW-1185">Reference proteome</keyword>
<sequence>MTISNLGDDLLVEILILSFPNPRSACRSKSVCKRWKTVISSPRFNRRFVSHHQSINEPKPPILLASNDPESVIRGFLPTPAPSANRLGRPRHFMVFDSLDDLLLCGFAEAGEILSHDEIFRSYLLCNPFTKQWVALPLAPERPAGYKSLVPSLVCDSNINLDLGDGQAFAHSSDYRFRVVCMYQHSNSTKLDVFCSEIGEWMKEALRWRLTINQLNSKLRRSFQSSTAKGIRDSIDLVRRGWKLSIPVKNPETKLDPIAVIGKHCSSKGEESCCPGNGCGCQAVRLNVGDRATIDREIRRAAAGVGVYVDEHTGNQYVRMNGDRGRPHGDQPTVPLAQASVVDLHGSQPPPTQP</sequence>
<comment type="caution">
    <text evidence="2">The sequence shown here is derived from an EMBL/GenBank/DDBJ whole genome shotgun (WGS) entry which is preliminary data.</text>
</comment>